<name>A0A8S1Q926_9CILI</name>
<gene>
    <name evidence="1" type="ORF">PSON_ATCC_30995.1.T0990099</name>
</gene>
<accession>A0A8S1Q926</accession>
<dbReference type="PANTHER" id="PTHR34560:SF1">
    <property type="entry name" value="START DOMAIN-CONTAINING PROTEIN"/>
    <property type="match status" value="1"/>
</dbReference>
<evidence type="ECO:0000313" key="2">
    <source>
        <dbReference type="Proteomes" id="UP000692954"/>
    </source>
</evidence>
<evidence type="ECO:0008006" key="3">
    <source>
        <dbReference type="Google" id="ProtNLM"/>
    </source>
</evidence>
<sequence>MRNQICYCENYTSLLIKYMSIKKHLIQLAQCVIEEEEEPDYSSDAPSVIKLIQIEVSPNKQQLAELEQLKYFMEDKQYFSAYQMKQQLLLNYSNDNEYIDYTKEFFELIDDDIEEIKELTRWFDLQDGWSIQQQDNRMQIRYQQLPNSPRVVARIDTEIKIPLDIFISLIYETELYPQWFPFCRDSKTILQPDKATKILHIHSSPPVISDRELCVKGWGVNNLEYDGSVLILSHSIDQRTKLLKRYGQTFKIYFLLSFFSTRTQTCQS</sequence>
<evidence type="ECO:0000313" key="1">
    <source>
        <dbReference type="EMBL" id="CAD8111873.1"/>
    </source>
</evidence>
<dbReference type="OrthoDB" id="283021at2759"/>
<dbReference type="PANTHER" id="PTHR34560">
    <property type="entry name" value="POLYKETIDE CYCLASE/DEHYDRASE/LIPID TRANSPORT SUPERFAMILY PROTEIN"/>
    <property type="match status" value="1"/>
</dbReference>
<comment type="caution">
    <text evidence="1">The sequence shown here is derived from an EMBL/GenBank/DDBJ whole genome shotgun (WGS) entry which is preliminary data.</text>
</comment>
<dbReference type="AlphaFoldDB" id="A0A8S1Q926"/>
<dbReference type="Proteomes" id="UP000692954">
    <property type="component" value="Unassembled WGS sequence"/>
</dbReference>
<proteinExistence type="predicted"/>
<protein>
    <recommendedName>
        <fullName evidence="3">START domain-containing protein</fullName>
    </recommendedName>
</protein>
<keyword evidence="2" id="KW-1185">Reference proteome</keyword>
<reference evidence="1" key="1">
    <citation type="submission" date="2021-01" db="EMBL/GenBank/DDBJ databases">
        <authorList>
            <consortium name="Genoscope - CEA"/>
            <person name="William W."/>
        </authorList>
    </citation>
    <scope>NUCLEOTIDE SEQUENCE</scope>
</reference>
<dbReference type="EMBL" id="CAJJDN010000099">
    <property type="protein sequence ID" value="CAD8111873.1"/>
    <property type="molecule type" value="Genomic_DNA"/>
</dbReference>
<organism evidence="1 2">
    <name type="scientific">Paramecium sonneborni</name>
    <dbReference type="NCBI Taxonomy" id="65129"/>
    <lineage>
        <taxon>Eukaryota</taxon>
        <taxon>Sar</taxon>
        <taxon>Alveolata</taxon>
        <taxon>Ciliophora</taxon>
        <taxon>Intramacronucleata</taxon>
        <taxon>Oligohymenophorea</taxon>
        <taxon>Peniculida</taxon>
        <taxon>Parameciidae</taxon>
        <taxon>Paramecium</taxon>
    </lineage>
</organism>